<keyword evidence="2" id="KW-1185">Reference proteome</keyword>
<dbReference type="Proteomes" id="UP001203036">
    <property type="component" value="Unassembled WGS sequence"/>
</dbReference>
<gene>
    <name evidence="1" type="ORF">M8744_13295</name>
</gene>
<accession>A0ACC5ZY63</accession>
<dbReference type="EMBL" id="JAMQGO010000009">
    <property type="protein sequence ID" value="MCM2563125.1"/>
    <property type="molecule type" value="Genomic_DNA"/>
</dbReference>
<evidence type="ECO:0000313" key="2">
    <source>
        <dbReference type="Proteomes" id="UP001203036"/>
    </source>
</evidence>
<evidence type="ECO:0000313" key="1">
    <source>
        <dbReference type="EMBL" id="MCM2563125.1"/>
    </source>
</evidence>
<reference evidence="1" key="1">
    <citation type="submission" date="2022-06" db="EMBL/GenBank/DDBJ databases">
        <title>Lutimaribacter sp. EGI FJ00013, a novel bacterium isolated from a salt lake sediment enrichment.</title>
        <authorList>
            <person name="Gao L."/>
            <person name="Fang B.-Z."/>
            <person name="Li W.-J."/>
        </authorList>
    </citation>
    <scope>NUCLEOTIDE SEQUENCE</scope>
    <source>
        <strain evidence="1">EGI FJ00013</strain>
    </source>
</reference>
<organism evidence="1 2">
    <name type="scientific">Lutimaribacter degradans</name>
    <dbReference type="NCBI Taxonomy" id="2945989"/>
    <lineage>
        <taxon>Bacteria</taxon>
        <taxon>Pseudomonadati</taxon>
        <taxon>Pseudomonadota</taxon>
        <taxon>Alphaproteobacteria</taxon>
        <taxon>Rhodobacterales</taxon>
        <taxon>Roseobacteraceae</taxon>
        <taxon>Lutimaribacter</taxon>
    </lineage>
</organism>
<comment type="caution">
    <text evidence="1">The sequence shown here is derived from an EMBL/GenBank/DDBJ whole genome shotgun (WGS) entry which is preliminary data.</text>
</comment>
<sequence length="429" mass="46969">MNTRLRALFCDHLSIMRGKYLPGSKIGDGSTRFCRSNFGVHYDKDLLDAPGAMMMQGLPDMELHWEGEMIRDSWDRATKIVVGDLYDTEGNPLEMCGRGALKRAVADWQAHGLTPKVGIELEAFALVPDENNRLVPYDTPGGHVYGTGPFSDPLRFNDAIWEKADELGFKLDLITSEYDTPQFEYTLTFDDAVRAVDDIVLFRLMAREIALEHGIVLSFMPKPIAEAGGSGMHINFSFLDGDGGNALSAGPVGGPENINDLSRGCIAGMMHHHRGLAGLIAPTANSYQRLQPGSLSGFLCNWGGDHRNVTTRISSEGGAKARLEHRMADASSNPYVAVAAVLQAARLGVESGYALPAMETGDGFEKWDAKETTAIDLKGAVADLKADTPLQAAVGQLLCENHIFMKEKEVKKTRDLEGDQLRDFYVWFV</sequence>
<protein>
    <submittedName>
        <fullName evidence="1">Glutamine synthetase family protein</fullName>
    </submittedName>
</protein>
<proteinExistence type="predicted"/>
<name>A0ACC5ZY63_9RHOB</name>